<name>A0AAV9JF13_9PEZI</name>
<evidence type="ECO:0000256" key="1">
    <source>
        <dbReference type="SAM" id="MobiDB-lite"/>
    </source>
</evidence>
<dbReference type="PANTHER" id="PTHR37490">
    <property type="entry name" value="EXPRESSED PROTEIN"/>
    <property type="match status" value="1"/>
</dbReference>
<protein>
    <submittedName>
        <fullName evidence="3">Uncharacterized protein</fullName>
    </submittedName>
</protein>
<dbReference type="Proteomes" id="UP001324427">
    <property type="component" value="Unassembled WGS sequence"/>
</dbReference>
<organism evidence="3 4">
    <name type="scientific">Oleoguttula mirabilis</name>
    <dbReference type="NCBI Taxonomy" id="1507867"/>
    <lineage>
        <taxon>Eukaryota</taxon>
        <taxon>Fungi</taxon>
        <taxon>Dikarya</taxon>
        <taxon>Ascomycota</taxon>
        <taxon>Pezizomycotina</taxon>
        <taxon>Dothideomycetes</taxon>
        <taxon>Dothideomycetidae</taxon>
        <taxon>Mycosphaerellales</taxon>
        <taxon>Teratosphaeriaceae</taxon>
        <taxon>Oleoguttula</taxon>
    </lineage>
</organism>
<feature type="signal peptide" evidence="2">
    <location>
        <begin position="1"/>
        <end position="23"/>
    </location>
</feature>
<feature type="compositionally biased region" description="Basic and acidic residues" evidence="1">
    <location>
        <begin position="44"/>
        <end position="61"/>
    </location>
</feature>
<dbReference type="InterPro" id="IPR021838">
    <property type="entry name" value="DUF3431"/>
</dbReference>
<dbReference type="Pfam" id="PF11913">
    <property type="entry name" value="DUF3431"/>
    <property type="match status" value="1"/>
</dbReference>
<feature type="region of interest" description="Disordered" evidence="1">
    <location>
        <begin position="43"/>
        <end position="104"/>
    </location>
</feature>
<evidence type="ECO:0000256" key="2">
    <source>
        <dbReference type="SAM" id="SignalP"/>
    </source>
</evidence>
<keyword evidence="4" id="KW-1185">Reference proteome</keyword>
<keyword evidence="2" id="KW-0732">Signal</keyword>
<reference evidence="3 4" key="1">
    <citation type="submission" date="2021-11" db="EMBL/GenBank/DDBJ databases">
        <title>Black yeast isolated from Biological Soil Crust.</title>
        <authorList>
            <person name="Kurbessoian T."/>
        </authorList>
    </citation>
    <scope>NUCLEOTIDE SEQUENCE [LARGE SCALE GENOMIC DNA]</scope>
    <source>
        <strain evidence="3 4">CCFEE 5522</strain>
    </source>
</reference>
<feature type="compositionally biased region" description="Polar residues" evidence="1">
    <location>
        <begin position="85"/>
        <end position="95"/>
    </location>
</feature>
<evidence type="ECO:0000313" key="4">
    <source>
        <dbReference type="Proteomes" id="UP001324427"/>
    </source>
</evidence>
<sequence length="363" mass="41037">MARHWMRVGSIAAVLVVCLLVLASINLLRPDGTISKPFGVAVPEESHEHEQTNRPQDKQQDEAQQETPATDKLPNLDQLLDEQTKTSTPESTAGPTSGLAAEASPTTLSKAIVMGKLTREETDWVGEALPEWQNAIYVVDLPTNATSPTGLRTKINKSKEAMPYLTYIIDNYPANFPDLMVFLHSHRKGYPQAWHNDAKDYDAVNMLHDLRLDTVMERGYVNLRCVENPGCPDEIRPWRDPPNPEKLPEQIYPYVYADFFNLPLSEVRKQVEVVATPCCAQFAVSRAQILKRPKEEYERYRTYLEETTYDDDTIGRVLEYMWHIIFGREAVHCERASTCHCEVFGRCSSRSSNHGLRKGSGGG</sequence>
<evidence type="ECO:0000313" key="3">
    <source>
        <dbReference type="EMBL" id="KAK4543907.1"/>
    </source>
</evidence>
<dbReference type="PANTHER" id="PTHR37490:SF2">
    <property type="match status" value="1"/>
</dbReference>
<accession>A0AAV9JF13</accession>
<comment type="caution">
    <text evidence="3">The sequence shown here is derived from an EMBL/GenBank/DDBJ whole genome shotgun (WGS) entry which is preliminary data.</text>
</comment>
<gene>
    <name evidence="3" type="ORF">LTR36_004681</name>
</gene>
<dbReference type="EMBL" id="JAVFHQ010000028">
    <property type="protein sequence ID" value="KAK4543907.1"/>
    <property type="molecule type" value="Genomic_DNA"/>
</dbReference>
<proteinExistence type="predicted"/>
<dbReference type="AlphaFoldDB" id="A0AAV9JF13"/>
<feature type="chain" id="PRO_5043933906" evidence="2">
    <location>
        <begin position="24"/>
        <end position="363"/>
    </location>
</feature>